<dbReference type="AlphaFoldDB" id="A0A508SZA2"/>
<dbReference type="InterPro" id="IPR006311">
    <property type="entry name" value="TAT_signal"/>
</dbReference>
<dbReference type="PANTHER" id="PTHR31956:SF36">
    <property type="entry name" value="NON-HEMOLYTIC PHOSPHOLIPASE C"/>
    <property type="match status" value="1"/>
</dbReference>
<name>A0A508SZA2_9BRAD</name>
<dbReference type="Gene3D" id="3.40.720.10">
    <property type="entry name" value="Alkaline Phosphatase, subunit A"/>
    <property type="match status" value="2"/>
</dbReference>
<evidence type="ECO:0000256" key="1">
    <source>
        <dbReference type="ARBA" id="ARBA00009717"/>
    </source>
</evidence>
<gene>
    <name evidence="6" type="primary">plcN</name>
    <name evidence="6" type="ORF">CI1B_19960</name>
</gene>
<dbReference type="GO" id="GO:0034480">
    <property type="term" value="F:phosphatidylcholine phospholipase C activity"/>
    <property type="evidence" value="ECO:0007669"/>
    <property type="project" value="UniProtKB-EC"/>
</dbReference>
<evidence type="ECO:0000256" key="2">
    <source>
        <dbReference type="ARBA" id="ARBA00012018"/>
    </source>
</evidence>
<feature type="domain" description="Bacterial phospholipase C C-terminal" evidence="5">
    <location>
        <begin position="518"/>
        <end position="604"/>
    </location>
</feature>
<dbReference type="InterPro" id="IPR007312">
    <property type="entry name" value="Phosphoesterase"/>
</dbReference>
<protein>
    <recommendedName>
        <fullName evidence="2">phospholipase C</fullName>
        <ecNumber evidence="2">3.1.4.3</ecNumber>
    </recommendedName>
</protein>
<proteinExistence type="inferred from homology"/>
<evidence type="ECO:0000313" key="6">
    <source>
        <dbReference type="EMBL" id="VIO68209.1"/>
    </source>
</evidence>
<dbReference type="InterPro" id="IPR017767">
    <property type="entry name" value="PC-PLC"/>
</dbReference>
<evidence type="ECO:0000259" key="5">
    <source>
        <dbReference type="Pfam" id="PF05506"/>
    </source>
</evidence>
<comment type="caution">
    <text evidence="6">The sequence shown here is derived from an EMBL/GenBank/DDBJ whole genome shotgun (WGS) entry which is preliminary data.</text>
</comment>
<dbReference type="OrthoDB" id="9770871at2"/>
<dbReference type="PROSITE" id="PS51318">
    <property type="entry name" value="TAT"/>
    <property type="match status" value="1"/>
</dbReference>
<sequence length="783" mass="85895">MTTRRDFLAGAAAAAAFTSINRALAIPAARRTGTIMDVKHIVILMQENRSFDHYFGTMRGVRGFGDRFPIPLETGKDVWFQSDGTREIPPYHRDSATSNALVGYGTPHSFGDSQAAWNQGKMGLWPKYKTQYAMGHFQREDIPFQFALAEAFTICDAYHCSITTGTDPNRIVFWSGSNFNPALRAQGINCTTNDSEPNNNRCWPNPSKWVAGLPQPQPTYKYVGSDFNWPTLPDLLQQAGVSWHIYQDMNDNWTGAMNGCLAFSSFRHAQPGDPNYLHGLTGGPDYLAKFKADVMSGNLPQVSWILPTQANSEHPGGGSPTRAGNFTDQVLDALTSNPEVWSQTVFLLTFDENDGFFDHLPAPAVPSYDIDGNLMGKATMPLAGEYFSNTVGNVLTATDTVSGNIRPWGLSARVPMYVVSPWSKGGWVNSQVFDHTSVGRFLEKRFGIKVDSISPWHRAISGDLTTAFDFARPNDPRFPDLPDQSNWQASDTHQKTLPAPTAPATPQPLFQETGVRFSRALPYILHANAHVDVNKGKVRLLFANTGFEGAVFHVYDKTHLARIPKRYTVEAGQMLDDEWAIGADGQYDLWVLAPNGFHRHFSGNISTMRPKNEPNPEIFVGYNIHDGGVHLQLRNDGNSHLRFTVKSNKIYGPLVAVSAAVSAATQPESPGFGPRPGVQPVGVGPVPGFRKAPDLSAAGFGFNPSVFFPGPDVGGGARTSWDVKVPASGQPRELYWNLRTTGGWYDFVITSDSDSNLYRRVAGHVETGRASVSDPGMGIADQF</sequence>
<keyword evidence="3 6" id="KW-0378">Hydrolase</keyword>
<accession>A0A508SZA2</accession>
<evidence type="ECO:0000256" key="3">
    <source>
        <dbReference type="ARBA" id="ARBA00022801"/>
    </source>
</evidence>
<dbReference type="GO" id="GO:0016042">
    <property type="term" value="P:lipid catabolic process"/>
    <property type="evidence" value="ECO:0007669"/>
    <property type="project" value="InterPro"/>
</dbReference>
<keyword evidence="7" id="KW-1185">Reference proteome</keyword>
<dbReference type="RefSeq" id="WP_139858782.1">
    <property type="nucleotide sequence ID" value="NZ_CAADFC020000005.1"/>
</dbReference>
<feature type="region of interest" description="Disordered" evidence="4">
    <location>
        <begin position="479"/>
        <end position="508"/>
    </location>
</feature>
<dbReference type="EMBL" id="CAADFC020000005">
    <property type="protein sequence ID" value="VIO68209.1"/>
    <property type="molecule type" value="Genomic_DNA"/>
</dbReference>
<dbReference type="InterPro" id="IPR008475">
    <property type="entry name" value="PLipase_C_C"/>
</dbReference>
<dbReference type="Pfam" id="PF04185">
    <property type="entry name" value="Phosphoesterase"/>
    <property type="match status" value="1"/>
</dbReference>
<dbReference type="Pfam" id="PF05506">
    <property type="entry name" value="PLipase_C_C"/>
    <property type="match status" value="1"/>
</dbReference>
<reference evidence="6" key="1">
    <citation type="submission" date="2019-02" db="EMBL/GenBank/DDBJ databases">
        <authorList>
            <person name="Pothier F.J."/>
        </authorList>
    </citation>
    <scope>NUCLEOTIDE SEQUENCE</scope>
    <source>
        <strain evidence="6">CI-1B</strain>
    </source>
</reference>
<evidence type="ECO:0000313" key="7">
    <source>
        <dbReference type="Proteomes" id="UP000328092"/>
    </source>
</evidence>
<organism evidence="6 7">
    <name type="scientific">Bradyrhizobium ivorense</name>
    <dbReference type="NCBI Taxonomy" id="2511166"/>
    <lineage>
        <taxon>Bacteria</taxon>
        <taxon>Pseudomonadati</taxon>
        <taxon>Pseudomonadota</taxon>
        <taxon>Alphaproteobacteria</taxon>
        <taxon>Hyphomicrobiales</taxon>
        <taxon>Nitrobacteraceae</taxon>
        <taxon>Bradyrhizobium</taxon>
    </lineage>
</organism>
<dbReference type="InterPro" id="IPR017850">
    <property type="entry name" value="Alkaline_phosphatase_core_sf"/>
</dbReference>
<comment type="similarity">
    <text evidence="1">Belongs to the bacterial phospholipase C family.</text>
</comment>
<dbReference type="EC" id="3.1.4.3" evidence="2"/>
<dbReference type="NCBIfam" id="TIGR03396">
    <property type="entry name" value="PC_PLC"/>
    <property type="match status" value="1"/>
</dbReference>
<dbReference type="PANTHER" id="PTHR31956">
    <property type="entry name" value="NON-SPECIFIC PHOSPHOLIPASE C4-RELATED"/>
    <property type="match status" value="1"/>
</dbReference>
<dbReference type="Proteomes" id="UP000328092">
    <property type="component" value="Unassembled WGS sequence"/>
</dbReference>
<evidence type="ECO:0000256" key="4">
    <source>
        <dbReference type="SAM" id="MobiDB-lite"/>
    </source>
</evidence>